<dbReference type="InterPro" id="IPR015797">
    <property type="entry name" value="NUDIX_hydrolase-like_dom_sf"/>
</dbReference>
<dbReference type="GO" id="GO:0019693">
    <property type="term" value="P:ribose phosphate metabolic process"/>
    <property type="evidence" value="ECO:0007669"/>
    <property type="project" value="TreeGrafter"/>
</dbReference>
<gene>
    <name evidence="4" type="ORF">METZ01_LOCUS33493</name>
</gene>
<reference evidence="4" key="1">
    <citation type="submission" date="2018-05" db="EMBL/GenBank/DDBJ databases">
        <authorList>
            <person name="Lanie J.A."/>
            <person name="Ng W.-L."/>
            <person name="Kazmierczak K.M."/>
            <person name="Andrzejewski T.M."/>
            <person name="Davidsen T.M."/>
            <person name="Wayne K.J."/>
            <person name="Tettelin H."/>
            <person name="Glass J.I."/>
            <person name="Rusch D."/>
            <person name="Podicherti R."/>
            <person name="Tsui H.-C.T."/>
            <person name="Winkler M.E."/>
        </authorList>
    </citation>
    <scope>NUCLEOTIDE SEQUENCE</scope>
</reference>
<dbReference type="EMBL" id="UINC01001436">
    <property type="protein sequence ID" value="SUZ80639.1"/>
    <property type="molecule type" value="Genomic_DNA"/>
</dbReference>
<keyword evidence="2" id="KW-0378">Hydrolase</keyword>
<dbReference type="Pfam" id="PF00293">
    <property type="entry name" value="NUDIX"/>
    <property type="match status" value="1"/>
</dbReference>
<dbReference type="CDD" id="cd03424">
    <property type="entry name" value="NUDIX_ADPRase_Nudt5_UGPPase_Nudt14"/>
    <property type="match status" value="1"/>
</dbReference>
<dbReference type="GO" id="GO:0016787">
    <property type="term" value="F:hydrolase activity"/>
    <property type="evidence" value="ECO:0007669"/>
    <property type="project" value="UniProtKB-KW"/>
</dbReference>
<protein>
    <recommendedName>
        <fullName evidence="3">Nudix hydrolase domain-containing protein</fullName>
    </recommendedName>
</protein>
<dbReference type="SUPFAM" id="SSF55811">
    <property type="entry name" value="Nudix"/>
    <property type="match status" value="1"/>
</dbReference>
<proteinExistence type="predicted"/>
<dbReference type="PROSITE" id="PS51462">
    <property type="entry name" value="NUDIX"/>
    <property type="match status" value="1"/>
</dbReference>
<evidence type="ECO:0000259" key="3">
    <source>
        <dbReference type="PROSITE" id="PS51462"/>
    </source>
</evidence>
<name>A0A381QQ31_9ZZZZ</name>
<dbReference type="InterPro" id="IPR000086">
    <property type="entry name" value="NUDIX_hydrolase_dom"/>
</dbReference>
<sequence length="189" mass="20624">MSPEGPTHNIVSWQASDPEILAETKVFSLHRKWVTSSNDPSRCGEFVYLDAPDWVNVIALTADDCVVLIEQFRHGIEEVTLEIPGGSVDPGEAPLHGGLRELREETGYDGVDGRIIGVVAPNPAIINNRCHTVLVRGVKVVGPPQLEGYEDIHTKLVPLVDVPDLIRSGAICHSLVIAAFHHFDLRTGE</sequence>
<evidence type="ECO:0000256" key="1">
    <source>
        <dbReference type="ARBA" id="ARBA00001946"/>
    </source>
</evidence>
<feature type="domain" description="Nudix hydrolase" evidence="3">
    <location>
        <begin position="40"/>
        <end position="179"/>
    </location>
</feature>
<dbReference type="Gene3D" id="3.90.79.10">
    <property type="entry name" value="Nucleoside Triphosphate Pyrophosphohydrolase"/>
    <property type="match status" value="1"/>
</dbReference>
<dbReference type="GO" id="GO:0006753">
    <property type="term" value="P:nucleoside phosphate metabolic process"/>
    <property type="evidence" value="ECO:0007669"/>
    <property type="project" value="TreeGrafter"/>
</dbReference>
<dbReference type="PANTHER" id="PTHR11839:SF18">
    <property type="entry name" value="NUDIX HYDROLASE DOMAIN-CONTAINING PROTEIN"/>
    <property type="match status" value="1"/>
</dbReference>
<evidence type="ECO:0000256" key="2">
    <source>
        <dbReference type="ARBA" id="ARBA00022801"/>
    </source>
</evidence>
<organism evidence="4">
    <name type="scientific">marine metagenome</name>
    <dbReference type="NCBI Taxonomy" id="408172"/>
    <lineage>
        <taxon>unclassified sequences</taxon>
        <taxon>metagenomes</taxon>
        <taxon>ecological metagenomes</taxon>
    </lineage>
</organism>
<comment type="cofactor">
    <cofactor evidence="1">
        <name>Mg(2+)</name>
        <dbReference type="ChEBI" id="CHEBI:18420"/>
    </cofactor>
</comment>
<dbReference type="AlphaFoldDB" id="A0A381QQ31"/>
<dbReference type="PANTHER" id="PTHR11839">
    <property type="entry name" value="UDP/ADP-SUGAR PYROPHOSPHATASE"/>
    <property type="match status" value="1"/>
</dbReference>
<accession>A0A381QQ31</accession>
<evidence type="ECO:0000313" key="4">
    <source>
        <dbReference type="EMBL" id="SUZ80639.1"/>
    </source>
</evidence>